<dbReference type="Pfam" id="PF00903">
    <property type="entry name" value="Glyoxalase"/>
    <property type="match status" value="1"/>
</dbReference>
<dbReference type="Gene3D" id="3.30.720.110">
    <property type="match status" value="1"/>
</dbReference>
<feature type="region of interest" description="Disordered" evidence="1">
    <location>
        <begin position="1"/>
        <end position="27"/>
    </location>
</feature>
<feature type="compositionally biased region" description="Polar residues" evidence="1">
    <location>
        <begin position="1"/>
        <end position="11"/>
    </location>
</feature>
<evidence type="ECO:0000313" key="6">
    <source>
        <dbReference type="Proteomes" id="UP000321155"/>
    </source>
</evidence>
<dbReference type="Proteomes" id="UP000321155">
    <property type="component" value="Unassembled WGS sequence"/>
</dbReference>
<protein>
    <submittedName>
        <fullName evidence="3">Glyoxalase</fullName>
    </submittedName>
</protein>
<dbReference type="Gene3D" id="3.30.720.120">
    <property type="match status" value="1"/>
</dbReference>
<name>A0A0U2WQL2_9MICC</name>
<dbReference type="EMBL" id="CP013254">
    <property type="protein sequence ID" value="ALU38804.1"/>
    <property type="molecule type" value="Genomic_DNA"/>
</dbReference>
<accession>A0A0U2WQL2</accession>
<dbReference type="OrthoDB" id="9795306at2"/>
<dbReference type="Proteomes" id="UP000057181">
    <property type="component" value="Chromosome"/>
</dbReference>
<dbReference type="AlphaFoldDB" id="A0A0U2WQL2"/>
<proteinExistence type="predicted"/>
<dbReference type="KEGG" id="kfv:AS188_02495"/>
<organism evidence="3 5">
    <name type="scientific">Kocuria flava</name>
    <dbReference type="NCBI Taxonomy" id="446860"/>
    <lineage>
        <taxon>Bacteria</taxon>
        <taxon>Bacillati</taxon>
        <taxon>Actinomycetota</taxon>
        <taxon>Actinomycetes</taxon>
        <taxon>Micrococcales</taxon>
        <taxon>Micrococcaceae</taxon>
        <taxon>Kocuria</taxon>
    </lineage>
</organism>
<dbReference type="RefSeq" id="WP_058857516.1">
    <property type="nucleotide sequence ID" value="NZ_BJZR01000042.1"/>
</dbReference>
<reference evidence="4 6" key="2">
    <citation type="submission" date="2019-07" db="EMBL/GenBank/DDBJ databases">
        <title>Whole genome shotgun sequence of Kocuria flava NBRC 107626.</title>
        <authorList>
            <person name="Hosoyama A."/>
            <person name="Uohara A."/>
            <person name="Ohji S."/>
            <person name="Ichikawa N."/>
        </authorList>
    </citation>
    <scope>NUCLEOTIDE SEQUENCE [LARGE SCALE GENOMIC DNA]</scope>
    <source>
        <strain evidence="4 6">NBRC 107626</strain>
    </source>
</reference>
<feature type="domain" description="VOC" evidence="2">
    <location>
        <begin position="30"/>
        <end position="159"/>
    </location>
</feature>
<dbReference type="InterPro" id="IPR004360">
    <property type="entry name" value="Glyas_Fos-R_dOase_dom"/>
</dbReference>
<evidence type="ECO:0000256" key="1">
    <source>
        <dbReference type="SAM" id="MobiDB-lite"/>
    </source>
</evidence>
<keyword evidence="6" id="KW-1185">Reference proteome</keyword>
<reference evidence="3 5" key="1">
    <citation type="submission" date="2015-11" db="EMBL/GenBank/DDBJ databases">
        <title>Complete Genome Sequence of Kocuria flava strain HO-9041.</title>
        <authorList>
            <person name="Zhou M."/>
            <person name="Dai J."/>
        </authorList>
    </citation>
    <scope>NUCLEOTIDE SEQUENCE [LARGE SCALE GENOMIC DNA]</scope>
    <source>
        <strain evidence="3 5">HO-9041</strain>
    </source>
</reference>
<gene>
    <name evidence="3" type="ORF">AS188_02495</name>
    <name evidence="4" type="ORF">KFL01_17060</name>
</gene>
<evidence type="ECO:0000313" key="3">
    <source>
        <dbReference type="EMBL" id="ALU38804.1"/>
    </source>
</evidence>
<dbReference type="PANTHER" id="PTHR34109">
    <property type="entry name" value="BNAUNNG04460D PROTEIN-RELATED"/>
    <property type="match status" value="1"/>
</dbReference>
<sequence length="181" mass="18946">MSTHSTDTTPDASAPRGVTGEHTVDGRPRGFTALTPFLALRDAAGALRFYQQVLGAEVVDRTEMPGPDGSPVVVHATLDLGLGRLQVGETNPALHLVPPPGGDDAGYSLGLYVPDVDAVVARAVAAGATVREPVADFVSGDRYASLRDPFGVRWSVMTRVEDLTDEQSAARVAEWAAAQAP</sequence>
<dbReference type="EMBL" id="BJZR01000042">
    <property type="protein sequence ID" value="GEO92400.1"/>
    <property type="molecule type" value="Genomic_DNA"/>
</dbReference>
<dbReference type="PANTHER" id="PTHR34109:SF1">
    <property type="entry name" value="VOC DOMAIN-CONTAINING PROTEIN"/>
    <property type="match status" value="1"/>
</dbReference>
<evidence type="ECO:0000313" key="5">
    <source>
        <dbReference type="Proteomes" id="UP000057181"/>
    </source>
</evidence>
<dbReference type="STRING" id="446860.AS188_02495"/>
<dbReference type="InterPro" id="IPR029068">
    <property type="entry name" value="Glyas_Bleomycin-R_OHBP_Dase"/>
</dbReference>
<dbReference type="PROSITE" id="PS51819">
    <property type="entry name" value="VOC"/>
    <property type="match status" value="1"/>
</dbReference>
<dbReference type="InterPro" id="IPR037523">
    <property type="entry name" value="VOC_core"/>
</dbReference>
<evidence type="ECO:0000313" key="4">
    <source>
        <dbReference type="EMBL" id="GEO92400.1"/>
    </source>
</evidence>
<dbReference type="SUPFAM" id="SSF54593">
    <property type="entry name" value="Glyoxalase/Bleomycin resistance protein/Dihydroxybiphenyl dioxygenase"/>
    <property type="match status" value="1"/>
</dbReference>
<evidence type="ECO:0000259" key="2">
    <source>
        <dbReference type="PROSITE" id="PS51819"/>
    </source>
</evidence>